<accession>A0A1G7J2X6</accession>
<protein>
    <submittedName>
        <fullName evidence="1">Uncharacterized protein</fullName>
    </submittedName>
</protein>
<keyword evidence="2" id="KW-1185">Reference proteome</keyword>
<evidence type="ECO:0000313" key="1">
    <source>
        <dbReference type="EMBL" id="SDF19144.1"/>
    </source>
</evidence>
<dbReference type="EMBL" id="FNAI01000014">
    <property type="protein sequence ID" value="SDF19144.1"/>
    <property type="molecule type" value="Genomic_DNA"/>
</dbReference>
<sequence>MGDYMDLPDFMLKPGKMVRLPDPKSVSYTHEMLTLCLDLGVEALYLLRPQEMELIKQSEILFNEYQIKIVAGVNEI</sequence>
<name>A0A1G7J2X6_9SPHI</name>
<dbReference type="AlphaFoldDB" id="A0A1G7J2X6"/>
<dbReference type="STRING" id="1391627.SAMN05216464_11434"/>
<organism evidence="1 2">
    <name type="scientific">Mucilaginibacter pineti</name>
    <dbReference type="NCBI Taxonomy" id="1391627"/>
    <lineage>
        <taxon>Bacteria</taxon>
        <taxon>Pseudomonadati</taxon>
        <taxon>Bacteroidota</taxon>
        <taxon>Sphingobacteriia</taxon>
        <taxon>Sphingobacteriales</taxon>
        <taxon>Sphingobacteriaceae</taxon>
        <taxon>Mucilaginibacter</taxon>
    </lineage>
</organism>
<gene>
    <name evidence="1" type="ORF">SAMN05216464_11434</name>
</gene>
<dbReference type="Proteomes" id="UP000199072">
    <property type="component" value="Unassembled WGS sequence"/>
</dbReference>
<proteinExistence type="predicted"/>
<reference evidence="1 2" key="1">
    <citation type="submission" date="2016-10" db="EMBL/GenBank/DDBJ databases">
        <authorList>
            <person name="de Groot N.N."/>
        </authorList>
    </citation>
    <scope>NUCLEOTIDE SEQUENCE [LARGE SCALE GENOMIC DNA]</scope>
    <source>
        <strain evidence="1 2">47C3B</strain>
    </source>
</reference>
<evidence type="ECO:0000313" key="2">
    <source>
        <dbReference type="Proteomes" id="UP000199072"/>
    </source>
</evidence>